<dbReference type="PANTHER" id="PTHR12287">
    <property type="entry name" value="EPIDERMAL GROWTH FACTOR RECEPTOR KINASE SUBSTRATE EPS8-RELATED PROTEIN"/>
    <property type="match status" value="1"/>
</dbReference>
<dbReference type="AlphaFoldDB" id="A0AA85JPR6"/>
<feature type="compositionally biased region" description="Basic and acidic residues" evidence="1">
    <location>
        <begin position="246"/>
        <end position="259"/>
    </location>
</feature>
<dbReference type="WBParaSite" id="TREG1_49470.1">
    <property type="protein sequence ID" value="TREG1_49470.1"/>
    <property type="gene ID" value="TREG1_49470"/>
</dbReference>
<protein>
    <recommendedName>
        <fullName evidence="2">EPS8 spectrin-like domain-containing protein</fullName>
    </recommendedName>
</protein>
<evidence type="ECO:0000313" key="4">
    <source>
        <dbReference type="WBParaSite" id="TREG1_49470.1"/>
    </source>
</evidence>
<dbReference type="GO" id="GO:0005886">
    <property type="term" value="C:plasma membrane"/>
    <property type="evidence" value="ECO:0007669"/>
    <property type="project" value="TreeGrafter"/>
</dbReference>
<dbReference type="PANTHER" id="PTHR12287:SF23">
    <property type="entry name" value="AROUSER, ISOFORM A-RELATED"/>
    <property type="match status" value="1"/>
</dbReference>
<dbReference type="Pfam" id="PF22975">
    <property type="entry name" value="EPS8_2nd"/>
    <property type="match status" value="1"/>
</dbReference>
<sequence length="391" mass="45513">MLTAHSLVTNDAYGRDLYMLNRCLEDIEYFERNLRKFLRSLDRQGAEKSTSDTKNNDSQPPSAPDTIDALQKVKFALNITEKIRKSLPYLSKEVFVYLIRLVRKVHNSAKDKLVPNYNPNIVVDVIEPLLLESTITSLFKLFSVKTKEFWLELGPSWNTPSSKWPNSLKTYMPTFSQPYKRRRTTHRSSDVTGRRQIFNSRILLKGTPDFDDDYDSHFHGGLRYFRVDDKEYLSYQRYRQEVKHRDEQRTLLTDKDYAHHSPPSQSPCLGEYILPSVSSDNGNKKPDEPQEHEIKLIDFDTYWTVYDQNRIIGEIPNVKVNCYHHTDRKIKNEVNNKLSGGSELSKQSENVRQSTGNVMLYYAVAEPSHASLPQYPVVLFPLKTQLHTTQK</sequence>
<accession>A0AA85JPR6</accession>
<proteinExistence type="predicted"/>
<evidence type="ECO:0000259" key="2">
    <source>
        <dbReference type="Pfam" id="PF22975"/>
    </source>
</evidence>
<name>A0AA85JPR6_TRIRE</name>
<dbReference type="GO" id="GO:0003779">
    <property type="term" value="F:actin binding"/>
    <property type="evidence" value="ECO:0007669"/>
    <property type="project" value="TreeGrafter"/>
</dbReference>
<evidence type="ECO:0000256" key="1">
    <source>
        <dbReference type="SAM" id="MobiDB-lite"/>
    </source>
</evidence>
<organism evidence="3 4">
    <name type="scientific">Trichobilharzia regenti</name>
    <name type="common">Nasal bird schistosome</name>
    <dbReference type="NCBI Taxonomy" id="157069"/>
    <lineage>
        <taxon>Eukaryota</taxon>
        <taxon>Metazoa</taxon>
        <taxon>Spiralia</taxon>
        <taxon>Lophotrochozoa</taxon>
        <taxon>Platyhelminthes</taxon>
        <taxon>Trematoda</taxon>
        <taxon>Digenea</taxon>
        <taxon>Strigeidida</taxon>
        <taxon>Schistosomatoidea</taxon>
        <taxon>Schistosomatidae</taxon>
        <taxon>Trichobilharzia</taxon>
    </lineage>
</organism>
<reference evidence="4" key="2">
    <citation type="submission" date="2023-11" db="UniProtKB">
        <authorList>
            <consortium name="WormBaseParasite"/>
        </authorList>
    </citation>
    <scope>IDENTIFICATION</scope>
</reference>
<dbReference type="Proteomes" id="UP000050795">
    <property type="component" value="Unassembled WGS sequence"/>
</dbReference>
<feature type="region of interest" description="Disordered" evidence="1">
    <location>
        <begin position="45"/>
        <end position="65"/>
    </location>
</feature>
<reference evidence="3" key="1">
    <citation type="submission" date="2022-06" db="EMBL/GenBank/DDBJ databases">
        <authorList>
            <person name="Berger JAMES D."/>
            <person name="Berger JAMES D."/>
        </authorList>
    </citation>
    <scope>NUCLEOTIDE SEQUENCE [LARGE SCALE GENOMIC DNA]</scope>
</reference>
<dbReference type="InterPro" id="IPR039801">
    <property type="entry name" value="EPS8-like"/>
</dbReference>
<dbReference type="GO" id="GO:0035023">
    <property type="term" value="P:regulation of Rho protein signal transduction"/>
    <property type="evidence" value="ECO:0007669"/>
    <property type="project" value="TreeGrafter"/>
</dbReference>
<keyword evidence="3" id="KW-1185">Reference proteome</keyword>
<feature type="domain" description="EPS8 spectrin-like" evidence="2">
    <location>
        <begin position="15"/>
        <end position="165"/>
    </location>
</feature>
<feature type="compositionally biased region" description="Basic and acidic residues" evidence="1">
    <location>
        <begin position="45"/>
        <end position="55"/>
    </location>
</feature>
<dbReference type="GO" id="GO:0007266">
    <property type="term" value="P:Rho protein signal transduction"/>
    <property type="evidence" value="ECO:0007669"/>
    <property type="project" value="TreeGrafter"/>
</dbReference>
<evidence type="ECO:0000313" key="3">
    <source>
        <dbReference type="Proteomes" id="UP000050795"/>
    </source>
</evidence>
<feature type="region of interest" description="Disordered" evidence="1">
    <location>
        <begin position="246"/>
        <end position="289"/>
    </location>
</feature>
<dbReference type="InterPro" id="IPR055093">
    <property type="entry name" value="EPS8_2nd"/>
</dbReference>